<reference evidence="2" key="1">
    <citation type="journal article" date="2021" name="Genome Biol. Evol.">
        <title>The assembled and annotated genome of the fairy-ring fungus Marasmius oreades.</title>
        <authorList>
            <person name="Hiltunen M."/>
            <person name="Ament-Velasquez S.L."/>
            <person name="Johannesson H."/>
        </authorList>
    </citation>
    <scope>NUCLEOTIDE SEQUENCE</scope>
    <source>
        <strain evidence="2">03SP1</strain>
    </source>
</reference>
<organism evidence="2 3">
    <name type="scientific">Marasmius oreades</name>
    <name type="common">fairy-ring Marasmius</name>
    <dbReference type="NCBI Taxonomy" id="181124"/>
    <lineage>
        <taxon>Eukaryota</taxon>
        <taxon>Fungi</taxon>
        <taxon>Dikarya</taxon>
        <taxon>Basidiomycota</taxon>
        <taxon>Agaricomycotina</taxon>
        <taxon>Agaricomycetes</taxon>
        <taxon>Agaricomycetidae</taxon>
        <taxon>Agaricales</taxon>
        <taxon>Marasmiineae</taxon>
        <taxon>Marasmiaceae</taxon>
        <taxon>Marasmius</taxon>
    </lineage>
</organism>
<evidence type="ECO:0000313" key="3">
    <source>
        <dbReference type="Proteomes" id="UP001049176"/>
    </source>
</evidence>
<feature type="compositionally biased region" description="Basic and acidic residues" evidence="1">
    <location>
        <begin position="86"/>
        <end position="95"/>
    </location>
</feature>
<dbReference type="RefSeq" id="XP_043010894.1">
    <property type="nucleotide sequence ID" value="XM_043152807.1"/>
</dbReference>
<dbReference type="AlphaFoldDB" id="A0A9P7S2W3"/>
<comment type="caution">
    <text evidence="2">The sequence shown here is derived from an EMBL/GenBank/DDBJ whole genome shotgun (WGS) entry which is preliminary data.</text>
</comment>
<gene>
    <name evidence="2" type="ORF">E1B28_008024</name>
</gene>
<accession>A0A9P7S2W3</accession>
<sequence length="216" mass="24929">MPLPERLPGCKDLLSLCDKYPRPTFIRTEIPPISLPPPWTSIQLSDEKHHPRGATRIRIGRPETRESTRRNEIPKLSRTKTRKRRDTFDREEQRKAKLVNDPWSDKSRLTPKSVFCLGCMRNIKLDRRNDYYPGLWLKHRGLCHGIARAKARARRNSDITDSGASEVSVPLTHLKSEEISDSDDSDSSMERPMDDEQAARILIELMAAGRKRFDDS</sequence>
<feature type="compositionally biased region" description="Basic and acidic residues" evidence="1">
    <location>
        <begin position="60"/>
        <end position="75"/>
    </location>
</feature>
<dbReference type="Proteomes" id="UP001049176">
    <property type="component" value="Chromosome 4"/>
</dbReference>
<protein>
    <submittedName>
        <fullName evidence="2">Uncharacterized protein</fullName>
    </submittedName>
</protein>
<evidence type="ECO:0000256" key="1">
    <source>
        <dbReference type="SAM" id="MobiDB-lite"/>
    </source>
</evidence>
<proteinExistence type="predicted"/>
<dbReference type="GeneID" id="66077100"/>
<dbReference type="EMBL" id="CM032184">
    <property type="protein sequence ID" value="KAG7094424.1"/>
    <property type="molecule type" value="Genomic_DNA"/>
</dbReference>
<feature type="region of interest" description="Disordered" evidence="1">
    <location>
        <begin position="155"/>
        <end position="195"/>
    </location>
</feature>
<dbReference type="KEGG" id="more:E1B28_008024"/>
<dbReference type="OrthoDB" id="2855464at2759"/>
<feature type="region of interest" description="Disordered" evidence="1">
    <location>
        <begin position="58"/>
        <end position="95"/>
    </location>
</feature>
<name>A0A9P7S2W3_9AGAR</name>
<keyword evidence="3" id="KW-1185">Reference proteome</keyword>
<evidence type="ECO:0000313" key="2">
    <source>
        <dbReference type="EMBL" id="KAG7094424.1"/>
    </source>
</evidence>